<dbReference type="InterPro" id="IPR039424">
    <property type="entry name" value="SBP_5"/>
</dbReference>
<dbReference type="CDD" id="cd00995">
    <property type="entry name" value="PBP2_NikA_DppA_OppA_like"/>
    <property type="match status" value="1"/>
</dbReference>
<dbReference type="Gene3D" id="3.40.190.10">
    <property type="entry name" value="Periplasmic binding protein-like II"/>
    <property type="match status" value="1"/>
</dbReference>
<dbReference type="Proteomes" id="UP000334019">
    <property type="component" value="Chromosome"/>
</dbReference>
<dbReference type="GO" id="GO:1904680">
    <property type="term" value="F:peptide transmembrane transporter activity"/>
    <property type="evidence" value="ECO:0007669"/>
    <property type="project" value="TreeGrafter"/>
</dbReference>
<dbReference type="InterPro" id="IPR030678">
    <property type="entry name" value="Peptide/Ni-bd"/>
</dbReference>
<reference evidence="4 5" key="1">
    <citation type="submission" date="2019-11" db="EMBL/GenBank/DDBJ databases">
        <authorList>
            <person name="He Y."/>
        </authorList>
    </citation>
    <scope>NUCLEOTIDE SEQUENCE [LARGE SCALE GENOMIC DNA]</scope>
    <source>
        <strain evidence="4 5">SCSIO 58843</strain>
    </source>
</reference>
<dbReference type="GO" id="GO:0015833">
    <property type="term" value="P:peptide transport"/>
    <property type="evidence" value="ECO:0007669"/>
    <property type="project" value="TreeGrafter"/>
</dbReference>
<protein>
    <recommendedName>
        <fullName evidence="3">Solute-binding protein family 5 domain-containing protein</fullName>
    </recommendedName>
</protein>
<dbReference type="EMBL" id="CP045851">
    <property type="protein sequence ID" value="QGG94718.1"/>
    <property type="molecule type" value="Genomic_DNA"/>
</dbReference>
<evidence type="ECO:0000259" key="3">
    <source>
        <dbReference type="Pfam" id="PF00496"/>
    </source>
</evidence>
<accession>A0A5Q2RCY9</accession>
<feature type="chain" id="PRO_5038620040" description="Solute-binding protein family 5 domain-containing protein" evidence="2">
    <location>
        <begin position="27"/>
        <end position="590"/>
    </location>
</feature>
<dbReference type="GO" id="GO:0042597">
    <property type="term" value="C:periplasmic space"/>
    <property type="evidence" value="ECO:0007669"/>
    <property type="project" value="UniProtKB-ARBA"/>
</dbReference>
<dbReference type="AlphaFoldDB" id="A0A5Q2RCY9"/>
<feature type="signal peptide" evidence="2">
    <location>
        <begin position="1"/>
        <end position="26"/>
    </location>
</feature>
<evidence type="ECO:0000313" key="4">
    <source>
        <dbReference type="EMBL" id="QGG94718.1"/>
    </source>
</evidence>
<dbReference type="SUPFAM" id="SSF53850">
    <property type="entry name" value="Periplasmic binding protein-like II"/>
    <property type="match status" value="1"/>
</dbReference>
<keyword evidence="5" id="KW-1185">Reference proteome</keyword>
<dbReference type="PIRSF" id="PIRSF002741">
    <property type="entry name" value="MppA"/>
    <property type="match status" value="1"/>
</dbReference>
<proteinExistence type="predicted"/>
<evidence type="ECO:0000256" key="2">
    <source>
        <dbReference type="SAM" id="SignalP"/>
    </source>
</evidence>
<dbReference type="RefSeq" id="WP_153758824.1">
    <property type="nucleotide sequence ID" value="NZ_CP045851.1"/>
</dbReference>
<dbReference type="Gene3D" id="3.10.105.10">
    <property type="entry name" value="Dipeptide-binding Protein, Domain 3"/>
    <property type="match status" value="1"/>
</dbReference>
<dbReference type="KEGG" id="atq:GH723_06120"/>
<evidence type="ECO:0000256" key="1">
    <source>
        <dbReference type="SAM" id="MobiDB-lite"/>
    </source>
</evidence>
<sequence length="590" mass="63247">MNRSRATWWRVLALLAVLGLVAAACGDDDGGGDDTSSDTSAPDDTSDTTDGGGGDGDGPAPAYGGTVVVGLEAESNTWTPGPAQLANSGLMVAMAIYDPLMSLNENGEFEPFLAESLEPNDDLTEWTMTLREGVQFHDGTPLDAETIVWNFETLHFTPDSQTYGTLIAAGVDEANPIEALDERTVVYRLSEPNAAFPDMLRGEAGWPISRTAYEANPEGFGDAPVGTGPFVMEQWTRDDRAVLVRNDNYWMTAPNGDELPYLDGLEFRPITDEDSRTASLSSGDVQMVQTLRGSAVKQVLELVDAGGFESSLHVGNNSGSAILNVLEPPLDDVRIREALALASDSEQVQVVLGDDGLTEVSTGFFSEDSPWYSETAAAAYPTERDVEAATALVDDYKNDPERSDGKAPGDDVVVTYACPPDPSLIAVSQLQQELWQEAGVVVELAQVEQATHISNAVGSADTDPPYRGNFSINCWRAGGGEGDPLTSLQSFFGPVAETPGNFTNYTNEEIDEQLEILQTSPDFADRYAAVERISIITAEEFPILWSSPTPTIVGYRDDIHGVTDWTLPSGSMGTGTPGAVARFHQVFMAE</sequence>
<dbReference type="PANTHER" id="PTHR30290">
    <property type="entry name" value="PERIPLASMIC BINDING COMPONENT OF ABC TRANSPORTER"/>
    <property type="match status" value="1"/>
</dbReference>
<name>A0A5Q2RCY9_9ACTN</name>
<evidence type="ECO:0000313" key="5">
    <source>
        <dbReference type="Proteomes" id="UP000334019"/>
    </source>
</evidence>
<dbReference type="Pfam" id="PF00496">
    <property type="entry name" value="SBP_bac_5"/>
    <property type="match status" value="1"/>
</dbReference>
<dbReference type="PROSITE" id="PS51257">
    <property type="entry name" value="PROKAR_LIPOPROTEIN"/>
    <property type="match status" value="1"/>
</dbReference>
<keyword evidence="2" id="KW-0732">Signal</keyword>
<feature type="region of interest" description="Disordered" evidence="1">
    <location>
        <begin position="29"/>
        <end position="64"/>
    </location>
</feature>
<dbReference type="InterPro" id="IPR000914">
    <property type="entry name" value="SBP_5_dom"/>
</dbReference>
<gene>
    <name evidence="4" type="ORF">GH723_06120</name>
</gene>
<feature type="domain" description="Solute-binding protein family 5" evidence="3">
    <location>
        <begin position="108"/>
        <end position="494"/>
    </location>
</feature>
<organism evidence="4 5">
    <name type="scientific">Actinomarinicola tropica</name>
    <dbReference type="NCBI Taxonomy" id="2789776"/>
    <lineage>
        <taxon>Bacteria</taxon>
        <taxon>Bacillati</taxon>
        <taxon>Actinomycetota</taxon>
        <taxon>Acidimicrobiia</taxon>
        <taxon>Acidimicrobiales</taxon>
        <taxon>Iamiaceae</taxon>
        <taxon>Actinomarinicola</taxon>
    </lineage>
</organism>
<dbReference type="GO" id="GO:0043190">
    <property type="term" value="C:ATP-binding cassette (ABC) transporter complex"/>
    <property type="evidence" value="ECO:0007669"/>
    <property type="project" value="InterPro"/>
</dbReference>